<keyword evidence="4" id="KW-1003">Cell membrane</keyword>
<dbReference type="EMBL" id="QRGA01000001">
    <property type="protein sequence ID" value="RDV00260.1"/>
    <property type="molecule type" value="Genomic_DNA"/>
</dbReference>
<evidence type="ECO:0000256" key="2">
    <source>
        <dbReference type="ARBA" id="ARBA00007069"/>
    </source>
</evidence>
<feature type="transmembrane region" description="Helical" evidence="8">
    <location>
        <begin position="407"/>
        <end position="429"/>
    </location>
</feature>
<comment type="similarity">
    <text evidence="2">Belongs to the binding-protein-dependent transport system permease family. CysTW subfamily.</text>
</comment>
<protein>
    <submittedName>
        <fullName evidence="10">ABC transporter permease subunit</fullName>
    </submittedName>
</protein>
<evidence type="ECO:0000313" key="10">
    <source>
        <dbReference type="EMBL" id="RDV00260.1"/>
    </source>
</evidence>
<dbReference type="PROSITE" id="PS50928">
    <property type="entry name" value="ABC_TM1"/>
    <property type="match status" value="2"/>
</dbReference>
<feature type="transmembrane region" description="Helical" evidence="8">
    <location>
        <begin position="351"/>
        <end position="372"/>
    </location>
</feature>
<proteinExistence type="inferred from homology"/>
<evidence type="ECO:0000259" key="9">
    <source>
        <dbReference type="PROSITE" id="PS50928"/>
    </source>
</evidence>
<feature type="domain" description="ABC transmembrane type-1" evidence="9">
    <location>
        <begin position="403"/>
        <end position="591"/>
    </location>
</feature>
<dbReference type="Proteomes" id="UP000256838">
    <property type="component" value="Unassembled WGS sequence"/>
</dbReference>
<feature type="transmembrane region" description="Helical" evidence="8">
    <location>
        <begin position="475"/>
        <end position="494"/>
    </location>
</feature>
<comment type="caution">
    <text evidence="10">The sequence shown here is derived from an EMBL/GenBank/DDBJ whole genome shotgun (WGS) entry which is preliminary data.</text>
</comment>
<organism evidence="10 11">
    <name type="scientific">Trinickia dinghuensis</name>
    <dbReference type="NCBI Taxonomy" id="2291023"/>
    <lineage>
        <taxon>Bacteria</taxon>
        <taxon>Pseudomonadati</taxon>
        <taxon>Pseudomonadota</taxon>
        <taxon>Betaproteobacteria</taxon>
        <taxon>Burkholderiales</taxon>
        <taxon>Burkholderiaceae</taxon>
        <taxon>Trinickia</taxon>
    </lineage>
</organism>
<dbReference type="CDD" id="cd06261">
    <property type="entry name" value="TM_PBP2"/>
    <property type="match status" value="2"/>
</dbReference>
<dbReference type="Gene3D" id="1.10.3720.10">
    <property type="entry name" value="MetI-like"/>
    <property type="match status" value="2"/>
</dbReference>
<dbReference type="Pfam" id="PF00528">
    <property type="entry name" value="BPD_transp_1"/>
    <property type="match status" value="2"/>
</dbReference>
<keyword evidence="3 8" id="KW-0813">Transport</keyword>
<dbReference type="PANTHER" id="PTHR42929:SF5">
    <property type="entry name" value="ABC TRANSPORTER PERMEASE PROTEIN"/>
    <property type="match status" value="1"/>
</dbReference>
<dbReference type="PANTHER" id="PTHR42929">
    <property type="entry name" value="INNER MEMBRANE ABC TRANSPORTER PERMEASE PROTEIN YDCU-RELATED-RELATED"/>
    <property type="match status" value="1"/>
</dbReference>
<feature type="transmembrane region" description="Helical" evidence="8">
    <location>
        <begin position="161"/>
        <end position="185"/>
    </location>
</feature>
<evidence type="ECO:0000313" key="11">
    <source>
        <dbReference type="Proteomes" id="UP000256838"/>
    </source>
</evidence>
<dbReference type="SUPFAM" id="SSF161098">
    <property type="entry name" value="MetI-like"/>
    <property type="match status" value="2"/>
</dbReference>
<reference evidence="10 11" key="1">
    <citation type="submission" date="2018-08" db="EMBL/GenBank/DDBJ databases">
        <title>Paraburkholderia sp. DHOM06 isolated from forest soil.</title>
        <authorList>
            <person name="Gao Z.-H."/>
            <person name="Qiu L.-H."/>
        </authorList>
    </citation>
    <scope>NUCLEOTIDE SEQUENCE [LARGE SCALE GENOMIC DNA]</scope>
    <source>
        <strain evidence="10 11">DHOM06</strain>
    </source>
</reference>
<comment type="subcellular location">
    <subcellularLocation>
        <location evidence="1 8">Cell membrane</location>
        <topology evidence="1 8">Multi-pass membrane protein</topology>
    </subcellularLocation>
</comment>
<feature type="transmembrane region" description="Helical" evidence="8">
    <location>
        <begin position="263"/>
        <end position="286"/>
    </location>
</feature>
<feature type="transmembrane region" description="Helical" evidence="8">
    <location>
        <begin position="441"/>
        <end position="463"/>
    </location>
</feature>
<accession>A0A3D8K4W8</accession>
<dbReference type="GO" id="GO:0055085">
    <property type="term" value="P:transmembrane transport"/>
    <property type="evidence" value="ECO:0007669"/>
    <property type="project" value="InterPro"/>
</dbReference>
<evidence type="ECO:0000256" key="3">
    <source>
        <dbReference type="ARBA" id="ARBA00022448"/>
    </source>
</evidence>
<evidence type="ECO:0000256" key="4">
    <source>
        <dbReference type="ARBA" id="ARBA00022475"/>
    </source>
</evidence>
<dbReference type="AlphaFoldDB" id="A0A3D8K4W8"/>
<dbReference type="GO" id="GO:0005886">
    <property type="term" value="C:plasma membrane"/>
    <property type="evidence" value="ECO:0007669"/>
    <property type="project" value="UniProtKB-SubCell"/>
</dbReference>
<evidence type="ECO:0000256" key="5">
    <source>
        <dbReference type="ARBA" id="ARBA00022692"/>
    </source>
</evidence>
<dbReference type="InterPro" id="IPR035906">
    <property type="entry name" value="MetI-like_sf"/>
</dbReference>
<keyword evidence="7 8" id="KW-0472">Membrane</keyword>
<evidence type="ECO:0000256" key="8">
    <source>
        <dbReference type="RuleBase" id="RU363032"/>
    </source>
</evidence>
<sequence length="601" mass="64857">MKLTALTAHAEPAARERSRPARWRKWGKPVAMSAPLVTLLLVMLVYPVGQLLLLSFHDRTGLTLNEYRRLFASPVYVDVLLITLKISLLTTLFSVLIGYPVAYLISTLGGARKNRLLFWVLLSFWTSFLVRTFAWVVLLGHNGVINWALMKLGIIHEPLNLLYSLGAVIVGMVHALMPLAILTMLSVMENVDRRLTSAAATLGARPGTVFWKVYFPLSLPGVSAGALMVFVTAIGFFITPALLGGRHETMITQLIIDQVMQALNWGFAGAISLLLLVVVLCVFLIYDRMVGLSTMTGSGASHGPRQGRGALRKAGGAVLAGLGHATDFVLASLPKRSKRTASGEASLSLRIVVAIVLVFLSAPAFLMIPLSFDSASGLAWPPHGVSLQWYHQVVQSPLWMDAVTRSMLVGVGTATLSMLIGTPVAFLLVRGGLRGTGSMLAFVLAPIVVPRMILAVGDFYFFAKVGLVGSSVGLMLGHTVVAVPYVVITMMAVLRNYDTRLDLAAYSLGARPLATLRRVTFPILSAGLLSSFLFAFATSFDELTIALFASGGLSTTLPKQFWDEITMEISPVIAAVSTCIFVFVAVLITVADRLRRRSLAS</sequence>
<feature type="transmembrane region" description="Helical" evidence="8">
    <location>
        <begin position="314"/>
        <end position="331"/>
    </location>
</feature>
<feature type="domain" description="ABC transmembrane type-1" evidence="9">
    <location>
        <begin position="80"/>
        <end position="286"/>
    </location>
</feature>
<keyword evidence="11" id="KW-1185">Reference proteome</keyword>
<feature type="transmembrane region" description="Helical" evidence="8">
    <location>
        <begin position="222"/>
        <end position="243"/>
    </location>
</feature>
<feature type="transmembrane region" description="Helical" evidence="8">
    <location>
        <begin position="75"/>
        <end position="97"/>
    </location>
</feature>
<keyword evidence="6 8" id="KW-1133">Transmembrane helix</keyword>
<feature type="transmembrane region" description="Helical" evidence="8">
    <location>
        <begin position="31"/>
        <end position="54"/>
    </location>
</feature>
<feature type="transmembrane region" description="Helical" evidence="8">
    <location>
        <begin position="569"/>
        <end position="591"/>
    </location>
</feature>
<feature type="transmembrane region" description="Helical" evidence="8">
    <location>
        <begin position="117"/>
        <end position="140"/>
    </location>
</feature>
<gene>
    <name evidence="10" type="ORF">DWV00_00125</name>
</gene>
<keyword evidence="5 8" id="KW-0812">Transmembrane</keyword>
<dbReference type="OrthoDB" id="9808619at2"/>
<evidence type="ECO:0000256" key="6">
    <source>
        <dbReference type="ARBA" id="ARBA00022989"/>
    </source>
</evidence>
<evidence type="ECO:0000256" key="1">
    <source>
        <dbReference type="ARBA" id="ARBA00004651"/>
    </source>
</evidence>
<evidence type="ECO:0000256" key="7">
    <source>
        <dbReference type="ARBA" id="ARBA00023136"/>
    </source>
</evidence>
<dbReference type="RefSeq" id="WP_115531525.1">
    <property type="nucleotide sequence ID" value="NZ_QRGA01000001.1"/>
</dbReference>
<feature type="transmembrane region" description="Helical" evidence="8">
    <location>
        <begin position="521"/>
        <end position="549"/>
    </location>
</feature>
<dbReference type="InterPro" id="IPR000515">
    <property type="entry name" value="MetI-like"/>
</dbReference>
<name>A0A3D8K4W8_9BURK</name>